<keyword evidence="1 3" id="KW-0413">Isomerase</keyword>
<name>A0A7C8BRF3_9MICO</name>
<gene>
    <name evidence="3" type="ORF">F8O02_04860</name>
</gene>
<dbReference type="SMART" id="SM00830">
    <property type="entry name" value="CM_2"/>
    <property type="match status" value="1"/>
</dbReference>
<keyword evidence="4" id="KW-1185">Reference proteome</keyword>
<dbReference type="GO" id="GO:0009697">
    <property type="term" value="P:salicylic acid biosynthetic process"/>
    <property type="evidence" value="ECO:0007669"/>
    <property type="project" value="TreeGrafter"/>
</dbReference>
<dbReference type="GO" id="GO:0046417">
    <property type="term" value="P:chorismate metabolic process"/>
    <property type="evidence" value="ECO:0007669"/>
    <property type="project" value="InterPro"/>
</dbReference>
<dbReference type="NCBIfam" id="NF006691">
    <property type="entry name" value="PRK09239.1"/>
    <property type="match status" value="1"/>
</dbReference>
<protein>
    <submittedName>
        <fullName evidence="3">Chorismate mutase</fullName>
        <ecNumber evidence="3">5.4.99.5</ecNumber>
    </submittedName>
</protein>
<dbReference type="InterPro" id="IPR010951">
    <property type="entry name" value="CM_bact"/>
</dbReference>
<evidence type="ECO:0000313" key="4">
    <source>
        <dbReference type="Proteomes" id="UP000481339"/>
    </source>
</evidence>
<dbReference type="GO" id="GO:0004106">
    <property type="term" value="F:chorismate mutase activity"/>
    <property type="evidence" value="ECO:0007669"/>
    <property type="project" value="UniProtKB-EC"/>
</dbReference>
<dbReference type="PANTHER" id="PTHR38041">
    <property type="entry name" value="CHORISMATE MUTASE"/>
    <property type="match status" value="1"/>
</dbReference>
<dbReference type="SUPFAM" id="SSF48600">
    <property type="entry name" value="Chorismate mutase II"/>
    <property type="match status" value="1"/>
</dbReference>
<dbReference type="Proteomes" id="UP000481339">
    <property type="component" value="Unassembled WGS sequence"/>
</dbReference>
<sequence length="102" mass="11491">MAQDEVEIPERLLQLRESIDNFDAALVHILAERFKCTKEVGELKAQLGLPASDKAREREQIARLKALAVESNLDPEFAEKFLSFIIAEVIHHHIAAASQQTE</sequence>
<dbReference type="InterPro" id="IPR036979">
    <property type="entry name" value="CM_dom_sf"/>
</dbReference>
<dbReference type="EC" id="5.4.99.5" evidence="3"/>
<comment type="caution">
    <text evidence="3">The sequence shown here is derived from an EMBL/GenBank/DDBJ whole genome shotgun (WGS) entry which is preliminary data.</text>
</comment>
<dbReference type="EMBL" id="WBKA01000003">
    <property type="protein sequence ID" value="KAB1632344.1"/>
    <property type="molecule type" value="Genomic_DNA"/>
</dbReference>
<feature type="domain" description="Chorismate mutase" evidence="2">
    <location>
        <begin position="6"/>
        <end position="97"/>
    </location>
</feature>
<evidence type="ECO:0000313" key="3">
    <source>
        <dbReference type="EMBL" id="KAB1632344.1"/>
    </source>
</evidence>
<dbReference type="NCBIfam" id="TIGR01795">
    <property type="entry name" value="CM_mono_cladeE"/>
    <property type="match status" value="1"/>
</dbReference>
<dbReference type="InterPro" id="IPR002701">
    <property type="entry name" value="CM_II_prokaryot"/>
</dbReference>
<organism evidence="3 4">
    <name type="scientific">Pseudoclavibacter caeni</name>
    <dbReference type="NCBI Taxonomy" id="908846"/>
    <lineage>
        <taxon>Bacteria</taxon>
        <taxon>Bacillati</taxon>
        <taxon>Actinomycetota</taxon>
        <taxon>Actinomycetes</taxon>
        <taxon>Micrococcales</taxon>
        <taxon>Microbacteriaceae</taxon>
        <taxon>Pseudoclavibacter</taxon>
    </lineage>
</organism>
<dbReference type="InterPro" id="IPR036263">
    <property type="entry name" value="Chorismate_II_sf"/>
</dbReference>
<dbReference type="PANTHER" id="PTHR38041:SF1">
    <property type="entry name" value="CHORISMATE MUTASE"/>
    <property type="match status" value="1"/>
</dbReference>
<dbReference type="RefSeq" id="WP_158036122.1">
    <property type="nucleotide sequence ID" value="NZ_BAAAZV010000017.1"/>
</dbReference>
<reference evidence="3 4" key="1">
    <citation type="submission" date="2019-09" db="EMBL/GenBank/DDBJ databases">
        <title>Phylogeny of genus Pseudoclavibacter and closely related genus.</title>
        <authorList>
            <person name="Li Y."/>
        </authorList>
    </citation>
    <scope>NUCLEOTIDE SEQUENCE [LARGE SCALE GENOMIC DNA]</scope>
    <source>
        <strain evidence="3 4">JCM 16921</strain>
    </source>
</reference>
<dbReference type="InterPro" id="IPR051331">
    <property type="entry name" value="Chorismate_mutase-related"/>
</dbReference>
<evidence type="ECO:0000259" key="2">
    <source>
        <dbReference type="PROSITE" id="PS51168"/>
    </source>
</evidence>
<evidence type="ECO:0000256" key="1">
    <source>
        <dbReference type="ARBA" id="ARBA00023235"/>
    </source>
</evidence>
<dbReference type="Pfam" id="PF01817">
    <property type="entry name" value="CM_2"/>
    <property type="match status" value="1"/>
</dbReference>
<dbReference type="AlphaFoldDB" id="A0A7C8BRF3"/>
<accession>A0A7C8BRF3</accession>
<dbReference type="Gene3D" id="1.20.59.10">
    <property type="entry name" value="Chorismate mutase"/>
    <property type="match status" value="1"/>
</dbReference>
<proteinExistence type="predicted"/>
<dbReference type="OrthoDB" id="3267837at2"/>
<dbReference type="PROSITE" id="PS51168">
    <property type="entry name" value="CHORISMATE_MUT_2"/>
    <property type="match status" value="1"/>
</dbReference>